<dbReference type="EMBL" id="CP042593">
    <property type="protein sequence ID" value="QED47742.1"/>
    <property type="molecule type" value="Genomic_DNA"/>
</dbReference>
<dbReference type="Proteomes" id="UP000321555">
    <property type="component" value="Chromosome"/>
</dbReference>
<accession>A0A5B8Z3Q8</accession>
<dbReference type="KEGG" id="bda:FSZ17_11010"/>
<keyword evidence="3" id="KW-1185">Reference proteome</keyword>
<evidence type="ECO:0000259" key="1">
    <source>
        <dbReference type="Pfam" id="PF09347"/>
    </source>
</evidence>
<dbReference type="Pfam" id="PF09347">
    <property type="entry name" value="DUF1989"/>
    <property type="match status" value="1"/>
</dbReference>
<dbReference type="RefSeq" id="WP_057770239.1">
    <property type="nucleotide sequence ID" value="NZ_CP042593.1"/>
</dbReference>
<gene>
    <name evidence="2" type="ORF">FSZ17_11010</name>
</gene>
<sequence>MRNVFNREKIREEIIIPPYEGRSAFLRKGEELIIIDLEGKQVGDFICFSHSDPTEHVSPVHMRASLSSIRLKKGDLLYSNRRRPLMQLLEDTVGVHDIFFPACDYYRYKIDFDKEDHPNCHDNLETALKKYKIQPAVIPDPINLFMNNVVDDSGDYVIEEPLSKPGDYVRLKALDDVVIACTTCSQDMAPVNGWKVTSLIMQIVEAE</sequence>
<name>A0A5B8Z3Q8_CYTDA</name>
<reference evidence="3" key="1">
    <citation type="submission" date="2019-08" db="EMBL/GenBank/DDBJ databases">
        <authorList>
            <person name="Zheng X."/>
        </authorList>
    </citation>
    <scope>NUCLEOTIDE SEQUENCE [LARGE SCALE GENOMIC DNA]</scope>
    <source>
        <strain evidence="3">FJAT-25496</strain>
    </source>
</reference>
<protein>
    <submittedName>
        <fullName evidence="2">Urea carboxylase-associated family protein</fullName>
    </submittedName>
</protein>
<dbReference type="PANTHER" id="PTHR31527">
    <property type="entry name" value="RE64534P"/>
    <property type="match status" value="1"/>
</dbReference>
<evidence type="ECO:0000313" key="3">
    <source>
        <dbReference type="Proteomes" id="UP000321555"/>
    </source>
</evidence>
<dbReference type="AlphaFoldDB" id="A0A5B8Z3Q8"/>
<organism evidence="2 3">
    <name type="scientific">Cytobacillus dafuensis</name>
    <name type="common">Bacillus dafuensis</name>
    <dbReference type="NCBI Taxonomy" id="1742359"/>
    <lineage>
        <taxon>Bacteria</taxon>
        <taxon>Bacillati</taxon>
        <taxon>Bacillota</taxon>
        <taxon>Bacilli</taxon>
        <taxon>Bacillales</taxon>
        <taxon>Bacillaceae</taxon>
        <taxon>Cytobacillus</taxon>
    </lineage>
</organism>
<dbReference type="PANTHER" id="PTHR31527:SF0">
    <property type="entry name" value="RE64534P"/>
    <property type="match status" value="1"/>
</dbReference>
<proteinExistence type="predicted"/>
<dbReference type="OrthoDB" id="9772660at2"/>
<dbReference type="STRING" id="1742359.GCA_001439625_00644"/>
<feature type="domain" description="DUF1989" evidence="1">
    <location>
        <begin position="15"/>
        <end position="178"/>
    </location>
</feature>
<evidence type="ECO:0000313" key="2">
    <source>
        <dbReference type="EMBL" id="QED47742.1"/>
    </source>
</evidence>
<dbReference type="InterPro" id="IPR018959">
    <property type="entry name" value="DUF1989"/>
</dbReference>